<name>A0A6H5HX21_9HYME</name>
<dbReference type="AlphaFoldDB" id="A0A6H5HX21"/>
<proteinExistence type="predicted"/>
<organism evidence="1 2">
    <name type="scientific">Trichogramma brassicae</name>
    <dbReference type="NCBI Taxonomy" id="86971"/>
    <lineage>
        <taxon>Eukaryota</taxon>
        <taxon>Metazoa</taxon>
        <taxon>Ecdysozoa</taxon>
        <taxon>Arthropoda</taxon>
        <taxon>Hexapoda</taxon>
        <taxon>Insecta</taxon>
        <taxon>Pterygota</taxon>
        <taxon>Neoptera</taxon>
        <taxon>Endopterygota</taxon>
        <taxon>Hymenoptera</taxon>
        <taxon>Apocrita</taxon>
        <taxon>Proctotrupomorpha</taxon>
        <taxon>Chalcidoidea</taxon>
        <taxon>Trichogrammatidae</taxon>
        <taxon>Trichogramma</taxon>
    </lineage>
</organism>
<accession>A0A6H5HX21</accession>
<dbReference type="EMBL" id="CADCXV010000145">
    <property type="protein sequence ID" value="CAB0028426.1"/>
    <property type="molecule type" value="Genomic_DNA"/>
</dbReference>
<gene>
    <name evidence="1" type="ORF">TBRA_LOCUS600</name>
</gene>
<reference evidence="1 2" key="1">
    <citation type="submission" date="2020-02" db="EMBL/GenBank/DDBJ databases">
        <authorList>
            <person name="Ferguson B K."/>
        </authorList>
    </citation>
    <scope>NUCLEOTIDE SEQUENCE [LARGE SCALE GENOMIC DNA]</scope>
</reference>
<sequence length="340" mass="37935">MIDRGEKTKLGLDPSAAIQQHIEYVWLTFATAHCQRCPTHLSRASICTVFACRRRSRTKIRPNRIYRCGRCKRRAEVLIPNSSASAAFGSAPSSQQKFRSYSRIRWPRPSVAAFFPSLSRRIELHRPPHLVADLEQQSRPSICHFKFTTPRAHPPCTPTTHTPNPTATILSMWVAKPSLDGHARLSPHAASTARFCLAIGPGVSSRDADRHSGLPTPHTSCPHFPFTLRLACHQQAPALPLSATRRKFRADLVSWLLEVPIKDFLSPSTTPLFKISYRQSLQLLSHTSPPFPSQITRPGHSVVPHTFSGSSPGNLSDRMPPLAPSCRFSRGLRDWFPPVT</sequence>
<protein>
    <submittedName>
        <fullName evidence="1">Uncharacterized protein</fullName>
    </submittedName>
</protein>
<evidence type="ECO:0000313" key="2">
    <source>
        <dbReference type="Proteomes" id="UP000479190"/>
    </source>
</evidence>
<evidence type="ECO:0000313" key="1">
    <source>
        <dbReference type="EMBL" id="CAB0028426.1"/>
    </source>
</evidence>
<dbReference type="Proteomes" id="UP000479190">
    <property type="component" value="Unassembled WGS sequence"/>
</dbReference>
<keyword evidence="2" id="KW-1185">Reference proteome</keyword>